<dbReference type="PROSITE" id="PS00455">
    <property type="entry name" value="AMP_BINDING"/>
    <property type="match status" value="1"/>
</dbReference>
<evidence type="ECO:0000256" key="1">
    <source>
        <dbReference type="ARBA" id="ARBA00006432"/>
    </source>
</evidence>
<reference evidence="5 6" key="1">
    <citation type="submission" date="2021-06" db="EMBL/GenBank/DDBJ databases">
        <authorList>
            <person name="Lee D.H."/>
        </authorList>
    </citation>
    <scope>NUCLEOTIDE SEQUENCE [LARGE SCALE GENOMIC DNA]</scope>
    <source>
        <strain evidence="5 6">MMS21-HV4-11</strain>
    </source>
</reference>
<keyword evidence="6" id="KW-1185">Reference proteome</keyword>
<dbReference type="GO" id="GO:0016874">
    <property type="term" value="F:ligase activity"/>
    <property type="evidence" value="ECO:0007669"/>
    <property type="project" value="UniProtKB-KW"/>
</dbReference>
<dbReference type="Proteomes" id="UP000727907">
    <property type="component" value="Unassembled WGS sequence"/>
</dbReference>
<dbReference type="RefSeq" id="WP_216955620.1">
    <property type="nucleotide sequence ID" value="NZ_JAHOPB010000001.1"/>
</dbReference>
<dbReference type="InterPro" id="IPR025110">
    <property type="entry name" value="AMP-bd_C"/>
</dbReference>
<evidence type="ECO:0000313" key="6">
    <source>
        <dbReference type="Proteomes" id="UP000727907"/>
    </source>
</evidence>
<dbReference type="EMBL" id="JAHOPB010000001">
    <property type="protein sequence ID" value="MBU8872129.1"/>
    <property type="molecule type" value="Genomic_DNA"/>
</dbReference>
<feature type="domain" description="AMP-dependent synthetase/ligase" evidence="3">
    <location>
        <begin position="15"/>
        <end position="356"/>
    </location>
</feature>
<evidence type="ECO:0000259" key="4">
    <source>
        <dbReference type="Pfam" id="PF13193"/>
    </source>
</evidence>
<dbReference type="Pfam" id="PF13193">
    <property type="entry name" value="AMP-binding_C"/>
    <property type="match status" value="1"/>
</dbReference>
<dbReference type="Pfam" id="PF00501">
    <property type="entry name" value="AMP-binding"/>
    <property type="match status" value="1"/>
</dbReference>
<gene>
    <name evidence="5" type="ORF">KQ910_00060</name>
</gene>
<sequence length="503" mass="54183">MSLKNLAAILDPQAPADRPFIIQVSPEGDEQLRLSYGEARARIAGLARGLLKRGLKRGEAVAIVAANSADYLVLYMATMAAGLVSVCVNHKLPRETVAHIMKDSVVKLAIADAERAPPVSALVPTVAIEQLDSLLDPGAFDAVDMAPEEVAMVLYTSGSTGLPKGVPLTHGGYIWATGATPEQRPGIEDQKIIIAAPLFHMNGLFSAKLVMINGGTIVLMTNFTARGFIRAIDRNRVSMITSVPTMLALVMRETEELAKADLGCVTTAVTGSAPSTAEFFEQMHRMFPNAETANSWGTTESGPLGFGPHPDGIPKPMGALGYPRKNIEVKFVGGAETGATQGVLHIRTPALMSGYLNRETDTKKRLIDGWYDTGDVMRRDENGFVFFVGRADDMFQCGGENVYPGEVEKLLGQHPDVAQACVVPVPDEIKYQLPVAFVVAKPGTSPTEEALRRFALDNGPAYAHPRAVWFVDEMPLAGTNKIDRKTLVDRAVATYARDDAKRV</sequence>
<proteinExistence type="inferred from homology"/>
<organism evidence="5 6">
    <name type="scientific">Reyranella humidisoli</name>
    <dbReference type="NCBI Taxonomy" id="2849149"/>
    <lineage>
        <taxon>Bacteria</taxon>
        <taxon>Pseudomonadati</taxon>
        <taxon>Pseudomonadota</taxon>
        <taxon>Alphaproteobacteria</taxon>
        <taxon>Hyphomicrobiales</taxon>
        <taxon>Reyranellaceae</taxon>
        <taxon>Reyranella</taxon>
    </lineage>
</organism>
<keyword evidence="2 5" id="KW-0436">Ligase</keyword>
<feature type="domain" description="AMP-binding enzyme C-terminal" evidence="4">
    <location>
        <begin position="406"/>
        <end position="481"/>
    </location>
</feature>
<evidence type="ECO:0000259" key="3">
    <source>
        <dbReference type="Pfam" id="PF00501"/>
    </source>
</evidence>
<evidence type="ECO:0000313" key="5">
    <source>
        <dbReference type="EMBL" id="MBU8872129.1"/>
    </source>
</evidence>
<protein>
    <submittedName>
        <fullName evidence="5">Acyl--CoA ligase</fullName>
    </submittedName>
</protein>
<dbReference type="PANTHER" id="PTHR24096:SF149">
    <property type="entry name" value="AMP-BINDING DOMAIN-CONTAINING PROTEIN-RELATED"/>
    <property type="match status" value="1"/>
</dbReference>
<dbReference type="InterPro" id="IPR020845">
    <property type="entry name" value="AMP-binding_CS"/>
</dbReference>
<accession>A0ABS6IBZ0</accession>
<dbReference type="PANTHER" id="PTHR24096">
    <property type="entry name" value="LONG-CHAIN-FATTY-ACID--COA LIGASE"/>
    <property type="match status" value="1"/>
</dbReference>
<comment type="similarity">
    <text evidence="1">Belongs to the ATP-dependent AMP-binding enzyme family.</text>
</comment>
<comment type="caution">
    <text evidence="5">The sequence shown here is derived from an EMBL/GenBank/DDBJ whole genome shotgun (WGS) entry which is preliminary data.</text>
</comment>
<dbReference type="InterPro" id="IPR000873">
    <property type="entry name" value="AMP-dep_synth/lig_dom"/>
</dbReference>
<name>A0ABS6IBZ0_9HYPH</name>
<evidence type="ECO:0000256" key="2">
    <source>
        <dbReference type="ARBA" id="ARBA00022598"/>
    </source>
</evidence>